<keyword evidence="2" id="KW-0813">Transport</keyword>
<feature type="transmembrane region" description="Helical" evidence="3">
    <location>
        <begin position="196"/>
        <end position="214"/>
    </location>
</feature>
<keyword evidence="3" id="KW-1133">Transmembrane helix</keyword>
<sequence>MSVHDQSTEGVLRAPERGLSMHSLFRDLAASLRNPEFWALSSWLDIVVRNRQSRLGIFWLMSPAIVYIWGMGSFFASMMHMPLSGFAAYVAVGYLVFRVVNSAMVESTGTLAASAPFILDGHVRLTDFVLKVIATSSFHFLISLPVAVLALAIYPDLHWLGLLFSLVSLPIVILNALWVGVVFALIGARFPDLRHLVSNIFMFAFLLTPIIWHADNMPPGSLRGTLMRFNPFYHLVELVRAPILGQSIDASTPMYLAVMTIGGWIIAVVAYRRYARYVPLWV</sequence>
<reference evidence="5" key="1">
    <citation type="journal article" date="2019" name="Int. J. Syst. Evol. Microbiol.">
        <title>The Global Catalogue of Microorganisms (GCM) 10K type strain sequencing project: providing services to taxonomists for standard genome sequencing and annotation.</title>
        <authorList>
            <consortium name="The Broad Institute Genomics Platform"/>
            <consortium name="The Broad Institute Genome Sequencing Center for Infectious Disease"/>
            <person name="Wu L."/>
            <person name="Ma J."/>
        </authorList>
    </citation>
    <scope>NUCLEOTIDE SEQUENCE [LARGE SCALE GENOMIC DNA]</scope>
    <source>
        <strain evidence="5">KCTC 42441</strain>
    </source>
</reference>
<dbReference type="PANTHER" id="PTHR30413">
    <property type="entry name" value="INNER MEMBRANE TRANSPORT PERMEASE"/>
    <property type="match status" value="1"/>
</dbReference>
<protein>
    <submittedName>
        <fullName evidence="4">ABC transporter permease</fullName>
    </submittedName>
</protein>
<keyword evidence="3" id="KW-0812">Transmembrane</keyword>
<proteinExistence type="inferred from homology"/>
<evidence type="ECO:0000256" key="3">
    <source>
        <dbReference type="SAM" id="Phobius"/>
    </source>
</evidence>
<evidence type="ECO:0000313" key="4">
    <source>
        <dbReference type="EMBL" id="MFC3714793.1"/>
    </source>
</evidence>
<comment type="caution">
    <text evidence="4">The sequence shown here is derived from an EMBL/GenBank/DDBJ whole genome shotgun (WGS) entry which is preliminary data.</text>
</comment>
<feature type="transmembrane region" description="Helical" evidence="3">
    <location>
        <begin position="128"/>
        <end position="153"/>
    </location>
</feature>
<evidence type="ECO:0000313" key="5">
    <source>
        <dbReference type="Proteomes" id="UP001595705"/>
    </source>
</evidence>
<name>A0ABV7XHL9_9GAMM</name>
<dbReference type="RefSeq" id="WP_386741746.1">
    <property type="nucleotide sequence ID" value="NZ_JBHRYA010000001.1"/>
</dbReference>
<keyword evidence="3" id="KW-0472">Membrane</keyword>
<dbReference type="PANTHER" id="PTHR30413:SF10">
    <property type="entry name" value="CAPSULE POLYSACCHARIDE EXPORT INNER-MEMBRANE PROTEIN CTRC"/>
    <property type="match status" value="1"/>
</dbReference>
<dbReference type="Proteomes" id="UP001595705">
    <property type="component" value="Unassembled WGS sequence"/>
</dbReference>
<accession>A0ABV7XHL9</accession>
<feature type="transmembrane region" description="Helical" evidence="3">
    <location>
        <begin position="57"/>
        <end position="76"/>
    </location>
</feature>
<comment type="similarity">
    <text evidence="1">Belongs to the ABC-2 integral membrane protein family.</text>
</comment>
<evidence type="ECO:0000256" key="2">
    <source>
        <dbReference type="ARBA" id="ARBA00022448"/>
    </source>
</evidence>
<gene>
    <name evidence="4" type="ORF">ACFONC_01300</name>
</gene>
<keyword evidence="5" id="KW-1185">Reference proteome</keyword>
<feature type="transmembrane region" description="Helical" evidence="3">
    <location>
        <begin position="254"/>
        <end position="271"/>
    </location>
</feature>
<dbReference type="EMBL" id="JBHRYA010000001">
    <property type="protein sequence ID" value="MFC3714793.1"/>
    <property type="molecule type" value="Genomic_DNA"/>
</dbReference>
<evidence type="ECO:0000256" key="1">
    <source>
        <dbReference type="ARBA" id="ARBA00007783"/>
    </source>
</evidence>
<organism evidence="4 5">
    <name type="scientific">Luteimonas soli</name>
    <dbReference type="NCBI Taxonomy" id="1648966"/>
    <lineage>
        <taxon>Bacteria</taxon>
        <taxon>Pseudomonadati</taxon>
        <taxon>Pseudomonadota</taxon>
        <taxon>Gammaproteobacteria</taxon>
        <taxon>Lysobacterales</taxon>
        <taxon>Lysobacteraceae</taxon>
        <taxon>Luteimonas</taxon>
    </lineage>
</organism>
<feature type="transmembrane region" description="Helical" evidence="3">
    <location>
        <begin position="159"/>
        <end position="184"/>
    </location>
</feature>
<feature type="transmembrane region" description="Helical" evidence="3">
    <location>
        <begin position="82"/>
        <end position="100"/>
    </location>
</feature>